<dbReference type="InterPro" id="IPR001647">
    <property type="entry name" value="HTH_TetR"/>
</dbReference>
<dbReference type="Pfam" id="PF00440">
    <property type="entry name" value="TetR_N"/>
    <property type="match status" value="1"/>
</dbReference>
<dbReference type="AlphaFoldDB" id="A0A252A4I3"/>
<dbReference type="InterPro" id="IPR036271">
    <property type="entry name" value="Tet_transcr_reg_TetR-rel_C_sf"/>
</dbReference>
<keyword evidence="1" id="KW-0805">Transcription regulation</keyword>
<dbReference type="GO" id="GO:0003677">
    <property type="term" value="F:DNA binding"/>
    <property type="evidence" value="ECO:0007669"/>
    <property type="project" value="UniProtKB-UniRule"/>
</dbReference>
<dbReference type="Proteomes" id="UP000194565">
    <property type="component" value="Unassembled WGS sequence"/>
</dbReference>
<dbReference type="EMBL" id="JOMM01000047">
    <property type="protein sequence ID" value="OUI84104.1"/>
    <property type="molecule type" value="Genomic_DNA"/>
</dbReference>
<evidence type="ECO:0000313" key="7">
    <source>
        <dbReference type="Proteomes" id="UP000194565"/>
    </source>
</evidence>
<feature type="DNA-binding region" description="H-T-H motif" evidence="4">
    <location>
        <begin position="44"/>
        <end position="63"/>
    </location>
</feature>
<proteinExistence type="predicted"/>
<evidence type="ECO:0000256" key="4">
    <source>
        <dbReference type="PROSITE-ProRule" id="PRU00335"/>
    </source>
</evidence>
<dbReference type="Gene3D" id="1.10.357.10">
    <property type="entry name" value="Tetracycline Repressor, domain 2"/>
    <property type="match status" value="1"/>
</dbReference>
<dbReference type="InterPro" id="IPR009057">
    <property type="entry name" value="Homeodomain-like_sf"/>
</dbReference>
<dbReference type="InterPro" id="IPR011075">
    <property type="entry name" value="TetR_C"/>
</dbReference>
<evidence type="ECO:0000259" key="5">
    <source>
        <dbReference type="PROSITE" id="PS50977"/>
    </source>
</evidence>
<keyword evidence="3" id="KW-0804">Transcription</keyword>
<dbReference type="PROSITE" id="PS50977">
    <property type="entry name" value="HTH_TETR_2"/>
    <property type="match status" value="1"/>
</dbReference>
<evidence type="ECO:0000313" key="6">
    <source>
        <dbReference type="EMBL" id="OUI84104.1"/>
    </source>
</evidence>
<protein>
    <recommendedName>
        <fullName evidence="5">HTH tetR-type domain-containing protein</fullName>
    </recommendedName>
</protein>
<reference evidence="6 7" key="1">
    <citation type="submission" date="2014-06" db="EMBL/GenBank/DDBJ databases">
        <authorList>
            <person name="Ju J."/>
            <person name="Zhang J."/>
        </authorList>
    </citation>
    <scope>NUCLEOTIDE SEQUENCE [LARGE SCALE GENOMIC DNA]</scope>
    <source>
        <strain evidence="6">DmW_042</strain>
    </source>
</reference>
<dbReference type="RefSeq" id="WP_086641711.1">
    <property type="nucleotide sequence ID" value="NZ_JOMM01000047.1"/>
</dbReference>
<sequence>MTTPTPSPRKGRPPANPDGMAQVRDMLIWTGVTFLTEKGFVATGLDGLLKVAQVPKGSFYYYFDSKEDFGLNVIETYARYFNAKLDRCLLDRTLSSKERIRSFMADARSGMIRHDFSRGCLIGNLGQELNALPGPFPKALNDVMRQWETRVASCLKDDYDDETAQKLSVFFWIGWEGAVLRARLQKSAQPLDIFGDGFLMLLEKT</sequence>
<accession>A0A252A4I3</accession>
<dbReference type="PANTHER" id="PTHR47506:SF6">
    <property type="entry name" value="HTH-TYPE TRANSCRIPTIONAL REPRESSOR NEMR"/>
    <property type="match status" value="1"/>
</dbReference>
<evidence type="ECO:0000256" key="1">
    <source>
        <dbReference type="ARBA" id="ARBA00023015"/>
    </source>
</evidence>
<name>A0A252A4I3_9PROT</name>
<comment type="caution">
    <text evidence="6">The sequence shown here is derived from an EMBL/GenBank/DDBJ whole genome shotgun (WGS) entry which is preliminary data.</text>
</comment>
<evidence type="ECO:0000256" key="2">
    <source>
        <dbReference type="ARBA" id="ARBA00023125"/>
    </source>
</evidence>
<keyword evidence="2 4" id="KW-0238">DNA-binding</keyword>
<dbReference type="Pfam" id="PF16925">
    <property type="entry name" value="TetR_C_13"/>
    <property type="match status" value="1"/>
</dbReference>
<gene>
    <name evidence="6" type="ORF">HC62_13295</name>
</gene>
<dbReference type="SUPFAM" id="SSF48498">
    <property type="entry name" value="Tetracyclin repressor-like, C-terminal domain"/>
    <property type="match status" value="1"/>
</dbReference>
<dbReference type="PANTHER" id="PTHR47506">
    <property type="entry name" value="TRANSCRIPTIONAL REGULATORY PROTEIN"/>
    <property type="match status" value="1"/>
</dbReference>
<evidence type="ECO:0000256" key="3">
    <source>
        <dbReference type="ARBA" id="ARBA00023163"/>
    </source>
</evidence>
<organism evidence="6 7">
    <name type="scientific">Acetobacter tropicalis</name>
    <dbReference type="NCBI Taxonomy" id="104102"/>
    <lineage>
        <taxon>Bacteria</taxon>
        <taxon>Pseudomonadati</taxon>
        <taxon>Pseudomonadota</taxon>
        <taxon>Alphaproteobacteria</taxon>
        <taxon>Acetobacterales</taxon>
        <taxon>Acetobacteraceae</taxon>
        <taxon>Acetobacter</taxon>
    </lineage>
</organism>
<feature type="domain" description="HTH tetR-type" evidence="5">
    <location>
        <begin position="21"/>
        <end position="81"/>
    </location>
</feature>
<dbReference type="SUPFAM" id="SSF46689">
    <property type="entry name" value="Homeodomain-like"/>
    <property type="match status" value="1"/>
</dbReference>